<feature type="region of interest" description="Disordered" evidence="1">
    <location>
        <begin position="1"/>
        <end position="20"/>
    </location>
</feature>
<evidence type="ECO:0000313" key="4">
    <source>
        <dbReference type="Proteomes" id="UP001596443"/>
    </source>
</evidence>
<evidence type="ECO:0000256" key="1">
    <source>
        <dbReference type="SAM" id="MobiDB-lite"/>
    </source>
</evidence>
<name>A0ABD5TAR5_9EURY</name>
<keyword evidence="4" id="KW-1185">Reference proteome</keyword>
<comment type="caution">
    <text evidence="3">The sequence shown here is derived from an EMBL/GenBank/DDBJ whole genome shotgun (WGS) entry which is preliminary data.</text>
</comment>
<proteinExistence type="predicted"/>
<dbReference type="RefSeq" id="WP_284063674.1">
    <property type="nucleotide sequence ID" value="NZ_CP126159.1"/>
</dbReference>
<protein>
    <submittedName>
        <fullName evidence="3">HalOD1 output domain-containing protein</fullName>
    </submittedName>
</protein>
<dbReference type="EMBL" id="JBHSWX010000001">
    <property type="protein sequence ID" value="MFC6784490.1"/>
    <property type="molecule type" value="Genomic_DNA"/>
</dbReference>
<dbReference type="InterPro" id="IPR040624">
    <property type="entry name" value="HalOD1"/>
</dbReference>
<sequence length="114" mass="12310">MANSNGPRGRPPRIRWRGRDWTQTAQRQFDPTAGSDLTSVIVLAIADADGVPPHQITEPTLFEYVDVEAVSRLVENASGTDAGTDSVRFGYDGSLIEVRADGHVSVFVPVGDTK</sequence>
<evidence type="ECO:0000313" key="3">
    <source>
        <dbReference type="EMBL" id="MFC6784490.1"/>
    </source>
</evidence>
<dbReference type="GeneID" id="81211201"/>
<feature type="domain" description="Halobacterial output" evidence="2">
    <location>
        <begin position="36"/>
        <end position="106"/>
    </location>
</feature>
<reference evidence="3 4" key="1">
    <citation type="journal article" date="2019" name="Int. J. Syst. Evol. Microbiol.">
        <title>The Global Catalogue of Microorganisms (GCM) 10K type strain sequencing project: providing services to taxonomists for standard genome sequencing and annotation.</title>
        <authorList>
            <consortium name="The Broad Institute Genomics Platform"/>
            <consortium name="The Broad Institute Genome Sequencing Center for Infectious Disease"/>
            <person name="Wu L."/>
            <person name="Ma J."/>
        </authorList>
    </citation>
    <scope>NUCLEOTIDE SEQUENCE [LARGE SCALE GENOMIC DNA]</scope>
    <source>
        <strain evidence="3 4">SYNS20</strain>
    </source>
</reference>
<dbReference type="Pfam" id="PF18545">
    <property type="entry name" value="HalOD1"/>
    <property type="match status" value="1"/>
</dbReference>
<dbReference type="AlphaFoldDB" id="A0ABD5TAR5"/>
<accession>A0ABD5TAR5</accession>
<dbReference type="Proteomes" id="UP001596443">
    <property type="component" value="Unassembled WGS sequence"/>
</dbReference>
<evidence type="ECO:0000259" key="2">
    <source>
        <dbReference type="Pfam" id="PF18545"/>
    </source>
</evidence>
<gene>
    <name evidence="3" type="ORF">ACFQFD_00375</name>
</gene>
<organism evidence="3 4">
    <name type="scientific">Halobaculum halobium</name>
    <dbReference type="NCBI Taxonomy" id="3032281"/>
    <lineage>
        <taxon>Archaea</taxon>
        <taxon>Methanobacteriati</taxon>
        <taxon>Methanobacteriota</taxon>
        <taxon>Stenosarchaea group</taxon>
        <taxon>Halobacteria</taxon>
        <taxon>Halobacteriales</taxon>
        <taxon>Haloferacaceae</taxon>
        <taxon>Halobaculum</taxon>
    </lineage>
</organism>